<dbReference type="Proteomes" id="UP000318017">
    <property type="component" value="Chromosome"/>
</dbReference>
<feature type="domain" description="DUF1559" evidence="1">
    <location>
        <begin position="49"/>
        <end position="97"/>
    </location>
</feature>
<dbReference type="InterPro" id="IPR012902">
    <property type="entry name" value="N_methyl_site"/>
</dbReference>
<gene>
    <name evidence="2" type="ORF">Q31a_41560</name>
</gene>
<dbReference type="PANTHER" id="PTHR30093:SF2">
    <property type="entry name" value="TYPE II SECRETION SYSTEM PROTEIN H"/>
    <property type="match status" value="1"/>
</dbReference>
<accession>A0A518GB47</accession>
<dbReference type="InterPro" id="IPR045584">
    <property type="entry name" value="Pilin-like"/>
</dbReference>
<dbReference type="EMBL" id="CP036298">
    <property type="protein sequence ID" value="QDV25828.1"/>
    <property type="molecule type" value="Genomic_DNA"/>
</dbReference>
<evidence type="ECO:0000313" key="2">
    <source>
        <dbReference type="EMBL" id="QDV25828.1"/>
    </source>
</evidence>
<dbReference type="InterPro" id="IPR011453">
    <property type="entry name" value="DUF1559"/>
</dbReference>
<dbReference type="KEGG" id="ahel:Q31a_41560"/>
<dbReference type="Pfam" id="PF07596">
    <property type="entry name" value="SBP_bac_10"/>
    <property type="match status" value="2"/>
</dbReference>
<dbReference type="AlphaFoldDB" id="A0A518GB47"/>
<dbReference type="Gene3D" id="3.30.700.10">
    <property type="entry name" value="Glycoprotein, Type 4 Pilin"/>
    <property type="match status" value="1"/>
</dbReference>
<dbReference type="SUPFAM" id="SSF54523">
    <property type="entry name" value="Pili subunits"/>
    <property type="match status" value="1"/>
</dbReference>
<dbReference type="PANTHER" id="PTHR30093">
    <property type="entry name" value="GENERAL SECRETION PATHWAY PROTEIN G"/>
    <property type="match status" value="1"/>
</dbReference>
<dbReference type="NCBIfam" id="TIGR02532">
    <property type="entry name" value="IV_pilin_GFxxxE"/>
    <property type="match status" value="1"/>
</dbReference>
<evidence type="ECO:0000259" key="1">
    <source>
        <dbReference type="Pfam" id="PF07596"/>
    </source>
</evidence>
<reference evidence="2 3" key="1">
    <citation type="submission" date="2019-02" db="EMBL/GenBank/DDBJ databases">
        <title>Deep-cultivation of Planctomycetes and their phenomic and genomic characterization uncovers novel biology.</title>
        <authorList>
            <person name="Wiegand S."/>
            <person name="Jogler M."/>
            <person name="Boedeker C."/>
            <person name="Pinto D."/>
            <person name="Vollmers J."/>
            <person name="Rivas-Marin E."/>
            <person name="Kohn T."/>
            <person name="Peeters S.H."/>
            <person name="Heuer A."/>
            <person name="Rast P."/>
            <person name="Oberbeckmann S."/>
            <person name="Bunk B."/>
            <person name="Jeske O."/>
            <person name="Meyerdierks A."/>
            <person name="Storesund J.E."/>
            <person name="Kallscheuer N."/>
            <person name="Luecker S."/>
            <person name="Lage O.M."/>
            <person name="Pohl T."/>
            <person name="Merkel B.J."/>
            <person name="Hornburger P."/>
            <person name="Mueller R.-W."/>
            <person name="Bruemmer F."/>
            <person name="Labrenz M."/>
            <person name="Spormann A.M."/>
            <person name="Op den Camp H."/>
            <person name="Overmann J."/>
            <person name="Amann R."/>
            <person name="Jetten M.S.M."/>
            <person name="Mascher T."/>
            <person name="Medema M.H."/>
            <person name="Devos D.P."/>
            <person name="Kaster A.-K."/>
            <person name="Ovreas L."/>
            <person name="Rohde M."/>
            <person name="Galperin M.Y."/>
            <person name="Jogler C."/>
        </authorList>
    </citation>
    <scope>NUCLEOTIDE SEQUENCE [LARGE SCALE GENOMIC DNA]</scope>
    <source>
        <strain evidence="2 3">Q31a</strain>
    </source>
</reference>
<proteinExistence type="predicted"/>
<name>A0A518GB47_9BACT</name>
<organism evidence="2 3">
    <name type="scientific">Aureliella helgolandensis</name>
    <dbReference type="NCBI Taxonomy" id="2527968"/>
    <lineage>
        <taxon>Bacteria</taxon>
        <taxon>Pseudomonadati</taxon>
        <taxon>Planctomycetota</taxon>
        <taxon>Planctomycetia</taxon>
        <taxon>Pirellulales</taxon>
        <taxon>Pirellulaceae</taxon>
        <taxon>Aureliella</taxon>
    </lineage>
</organism>
<protein>
    <recommendedName>
        <fullName evidence="1">DUF1559 domain-containing protein</fullName>
    </recommendedName>
</protein>
<dbReference type="OrthoDB" id="255848at2"/>
<sequence length="280" mass="30936">MATSSSSRSVLTERRSCKLGARSAMTLVELLVVIAIIGVLIGLLLPAVQAAREASRRMQCQNNLKQVALAIHNFESAERKLPGNENFSFPDPYRYSNTFWLIKGQVEAQYAQLTSQLQCFICPTDATQVGTNQQRITSYTTNEVVFDPGPNPNPKSGRLSRYSLIGAFGQKGASNTVMLAERVVQCDFPQTGPWSNWAGSYFESYWNLNYLPLEPLQPLSSNCGVRSRGDCSLNWFSSSHKGLINVSLGDGSVRSVDAIIDAAVWQRAYDLNNLEPLGDW</sequence>
<keyword evidence="3" id="KW-1185">Reference proteome</keyword>
<evidence type="ECO:0000313" key="3">
    <source>
        <dbReference type="Proteomes" id="UP000318017"/>
    </source>
</evidence>
<feature type="domain" description="DUF1559" evidence="1">
    <location>
        <begin position="100"/>
        <end position="261"/>
    </location>
</feature>